<evidence type="ECO:0000313" key="2">
    <source>
        <dbReference type="EMBL" id="OAE24371.1"/>
    </source>
</evidence>
<feature type="region of interest" description="Disordered" evidence="1">
    <location>
        <begin position="1"/>
        <end position="243"/>
    </location>
</feature>
<protein>
    <submittedName>
        <fullName evidence="2">Uncharacterized protein</fullName>
    </submittedName>
</protein>
<evidence type="ECO:0000256" key="1">
    <source>
        <dbReference type="SAM" id="MobiDB-lite"/>
    </source>
</evidence>
<keyword evidence="3" id="KW-1185">Reference proteome</keyword>
<feature type="compositionally biased region" description="Basic and acidic residues" evidence="1">
    <location>
        <begin position="60"/>
        <end position="141"/>
    </location>
</feature>
<dbReference type="EMBL" id="LVLJ01002613">
    <property type="protein sequence ID" value="OAE24371.1"/>
    <property type="molecule type" value="Genomic_DNA"/>
</dbReference>
<sequence>MRREPALPGPPGPLPGTRAYMDPMFLYGGRGRRMGVVNRNHHEHPPLAEEEEAERGGQAPRERERKRCGRSETRREDVGGRSTKRPIDARKRDSRVRKSEREDGGSELRTHLLEKGRDDERISLSQRNAKEERIKMGARNERRGRRGVKGTGEEEAAGAAAAALVVVRQPCPVRGSDDEPRKGAAASGRGEQSRAEERSGEVKAREGKGSRPKGRAGEGREGDTRGEATRAVGGTESVSGARGRKRWCLSCGRGGSRRFQCVDRPCGPRGLPSREVSACSG</sequence>
<name>A0A176VVH3_MARPO</name>
<accession>A0A176VVH3</accession>
<evidence type="ECO:0000313" key="3">
    <source>
        <dbReference type="Proteomes" id="UP000077202"/>
    </source>
</evidence>
<proteinExistence type="predicted"/>
<comment type="caution">
    <text evidence="2">The sequence shown here is derived from an EMBL/GenBank/DDBJ whole genome shotgun (WGS) entry which is preliminary data.</text>
</comment>
<organism evidence="2 3">
    <name type="scientific">Marchantia polymorpha subsp. ruderalis</name>
    <dbReference type="NCBI Taxonomy" id="1480154"/>
    <lineage>
        <taxon>Eukaryota</taxon>
        <taxon>Viridiplantae</taxon>
        <taxon>Streptophyta</taxon>
        <taxon>Embryophyta</taxon>
        <taxon>Marchantiophyta</taxon>
        <taxon>Marchantiopsida</taxon>
        <taxon>Marchantiidae</taxon>
        <taxon>Marchantiales</taxon>
        <taxon>Marchantiaceae</taxon>
        <taxon>Marchantia</taxon>
    </lineage>
</organism>
<gene>
    <name evidence="2" type="ORF">AXG93_4343s1380</name>
</gene>
<reference evidence="2" key="1">
    <citation type="submission" date="2016-03" db="EMBL/GenBank/DDBJ databases">
        <title>Mechanisms controlling the formation of the plant cell surface in tip-growing cells are functionally conserved among land plants.</title>
        <authorList>
            <person name="Honkanen S."/>
            <person name="Jones V.A."/>
            <person name="Morieri G."/>
            <person name="Champion C."/>
            <person name="Hetherington A.J."/>
            <person name="Kelly S."/>
            <person name="Saint-Marcoux D."/>
            <person name="Proust H."/>
            <person name="Prescott H."/>
            <person name="Dolan L."/>
        </authorList>
    </citation>
    <scope>NUCLEOTIDE SEQUENCE [LARGE SCALE GENOMIC DNA]</scope>
    <source>
        <tissue evidence="2">Whole gametophyte</tissue>
    </source>
</reference>
<dbReference type="Proteomes" id="UP000077202">
    <property type="component" value="Unassembled WGS sequence"/>
</dbReference>
<dbReference type="AlphaFoldDB" id="A0A176VVH3"/>
<feature type="compositionally biased region" description="Basic and acidic residues" evidence="1">
    <location>
        <begin position="191"/>
        <end position="228"/>
    </location>
</feature>